<dbReference type="GO" id="GO:0030719">
    <property type="term" value="P:P granule organization"/>
    <property type="evidence" value="ECO:0007669"/>
    <property type="project" value="TreeGrafter"/>
</dbReference>
<protein>
    <recommendedName>
        <fullName evidence="3">Tudor domain-containing protein 7</fullName>
    </recommendedName>
</protein>
<dbReference type="CDD" id="cd20429">
    <property type="entry name" value="Tudor_TDRD7_rpt3"/>
    <property type="match status" value="1"/>
</dbReference>
<dbReference type="GO" id="GO:0002089">
    <property type="term" value="P:lens morphogenesis in camera-type eye"/>
    <property type="evidence" value="ECO:0007669"/>
    <property type="project" value="UniProtKB-ARBA"/>
</dbReference>
<keyword evidence="7" id="KW-0744">Spermatogenesis</keyword>
<dbReference type="InterPro" id="IPR002999">
    <property type="entry name" value="Tudor"/>
</dbReference>
<dbReference type="InterPro" id="IPR041966">
    <property type="entry name" value="LOTUS-like"/>
</dbReference>
<dbReference type="PROSITE" id="PS50304">
    <property type="entry name" value="TUDOR"/>
    <property type="match status" value="2"/>
</dbReference>
<comment type="subcellular location">
    <subcellularLocation>
        <location evidence="1">Cytoplasm</location>
    </subcellularLocation>
</comment>
<name>A0A6P7XI19_9AMPH</name>
<keyword evidence="4" id="KW-0963">Cytoplasm</keyword>
<evidence type="ECO:0000313" key="12">
    <source>
        <dbReference type="Proteomes" id="UP000515156"/>
    </source>
</evidence>
<dbReference type="GO" id="GO:0070306">
    <property type="term" value="P:lens fiber cell differentiation"/>
    <property type="evidence" value="ECO:0007669"/>
    <property type="project" value="TreeGrafter"/>
</dbReference>
<dbReference type="FunFam" id="2.30.30.140:FF:000065">
    <property type="entry name" value="tudor domain-containing protein 7"/>
    <property type="match status" value="1"/>
</dbReference>
<dbReference type="PANTHER" id="PTHR22948:SF14">
    <property type="entry name" value="TUDOR DOMAIN-CONTAINING PROTEIN 7"/>
    <property type="match status" value="1"/>
</dbReference>
<dbReference type="CDD" id="cd09974">
    <property type="entry name" value="LOTUS_3_TDRD7"/>
    <property type="match status" value="1"/>
</dbReference>
<evidence type="ECO:0000313" key="13">
    <source>
        <dbReference type="RefSeq" id="XP_030050304.1"/>
    </source>
</evidence>
<dbReference type="Pfam" id="PF00567">
    <property type="entry name" value="TUDOR"/>
    <property type="match status" value="3"/>
</dbReference>
<dbReference type="KEGG" id="muo:115463720"/>
<dbReference type="AlphaFoldDB" id="A0A6P7XI19"/>
<dbReference type="InterPro" id="IPR035437">
    <property type="entry name" value="SNase_OB-fold_sf"/>
</dbReference>
<dbReference type="OrthoDB" id="10034606at2759"/>
<evidence type="ECO:0000256" key="5">
    <source>
        <dbReference type="ARBA" id="ARBA00022737"/>
    </source>
</evidence>
<evidence type="ECO:0000259" key="10">
    <source>
        <dbReference type="PROSITE" id="PS50304"/>
    </source>
</evidence>
<dbReference type="InterPro" id="IPR025605">
    <property type="entry name" value="OST-HTH/LOTUS_dom"/>
</dbReference>
<evidence type="ECO:0000256" key="2">
    <source>
        <dbReference type="ARBA" id="ARBA00007740"/>
    </source>
</evidence>
<feature type="domain" description="HTH OST-type" evidence="11">
    <location>
        <begin position="346"/>
        <end position="415"/>
    </location>
</feature>
<evidence type="ECO:0000256" key="7">
    <source>
        <dbReference type="ARBA" id="ARBA00022871"/>
    </source>
</evidence>
<dbReference type="SUPFAM" id="SSF63748">
    <property type="entry name" value="Tudor/PWWP/MBT"/>
    <property type="match status" value="3"/>
</dbReference>
<evidence type="ECO:0000256" key="9">
    <source>
        <dbReference type="ARBA" id="ARBA00058430"/>
    </source>
</evidence>
<accession>A0A6P7XI19</accession>
<dbReference type="InterPro" id="IPR047449">
    <property type="entry name" value="Tudor_TDRD7_rpt3"/>
</dbReference>
<dbReference type="PANTHER" id="PTHR22948">
    <property type="entry name" value="TUDOR DOMAIN CONTAINING PROTEIN"/>
    <property type="match status" value="1"/>
</dbReference>
<dbReference type="InterPro" id="IPR050621">
    <property type="entry name" value="Tudor_domain_containing"/>
</dbReference>
<dbReference type="GO" id="GO:0034587">
    <property type="term" value="P:piRNA processing"/>
    <property type="evidence" value="ECO:0007669"/>
    <property type="project" value="TreeGrafter"/>
</dbReference>
<dbReference type="Gene3D" id="2.30.30.140">
    <property type="match status" value="3"/>
</dbReference>
<evidence type="ECO:0000259" key="11">
    <source>
        <dbReference type="PROSITE" id="PS51644"/>
    </source>
</evidence>
<feature type="domain" description="Tudor" evidence="10">
    <location>
        <begin position="704"/>
        <end position="761"/>
    </location>
</feature>
<dbReference type="FunFam" id="3.30.420.610:FF:000008">
    <property type="entry name" value="Tudor domain-containing protein 7"/>
    <property type="match status" value="1"/>
</dbReference>
<keyword evidence="12" id="KW-1185">Reference proteome</keyword>
<keyword evidence="6" id="KW-0221">Differentiation</keyword>
<sequence>MQEMDKDLIAKMLRAVLQSNKNGVALPRVQTEYKSLTGDWIPFKQLGYPTLEAYLRSIPNVVKVETIRSGELICSAVACTETAQIAKLVARQRTAKKNIGRQVKCQMRIKPTAPITLTGKPKATLRQPGFSYKPEGLTTKPLFTLTRRREGCSGLGKPILEVGHTAVILSPATQVSREVPIRGYTSAIRRPEKNITLPPRFQREVQMQLPRNPPRDTNANRNEICLGKNSLSGRPCKTNTDVQNNIREILQKYSKGIWLSKLPQVYKNTYQQDLNEEIVKQLKDWPHVCTVENVCPDDQFDALLYPPMNVKILVKSNTNQEKSVHRVYTKTDSIISPLVPADKHAFNSELKQRIVEILMKYSNGLWANALPKVFEDTFKVKFPMDILQNLELLSDICTVDNLSDNPQKAILYAKVKPSIDENQNDTGSVCIHDDLKLMVEREYSSIAEDHTLLTVPPLIIPKAASQSVLVVEMSNTNEVVIRYVGEGYSVAQEHMEDEMREYYIQNAGSTSIPSVKVGQLVAVNAEEDAWLRAQIISITADKLEVCYVDYGFSEIITRNKIRNLGRQFYSLSFQATKCRLAGLEAFCQDRILVKAVESKTCGKILAIEILERSEIPLVVLYDTSGDDDININAACLKELCDKSLELTIKENVSFTNVRVANVCSDGTIFCQLPSKGLTKLYEVLQKIENYFHSKQATSEFFISIPFCGKICLINCKGRWARVEITNLHSSRTLDIKFLDYGMVASVKVSELREIPLQFFKETVTIPPQVLKCCLADLPHNIGMWTPDVVLWLRDTVINSSDCSIKELSFFLCVLSVHCGASAASLCSPDPSSHLSVQGEARDYHEYLLHVTRSCVSCHSGIILKVMKMDKSKRMTEIYLFSSRNISDINCSINRQITNADLWKRRNDVFLSVNPTSLSKGKENPVHAAEIAVVEPQKGFSSTLEKSFSENSTTPDLPPLLTLPKPGEHIDVYVSVACHPSHFVVQPWQVLHNLEVVMEEMILYYSTTEEIPVAIVKNKIYAAKIENKWYRVLLKGILTNGLVSVYQLDYGRHELVSCRSVQPLIDRFKHLPFQAIRAELAGVKCEQWSEEASIVFRNHVEKKPLVALINAVCESPNPWDRKIVAYIVDTSLQDIDVWIHDLMSEYLAELSKSQ</sequence>
<dbReference type="Gene3D" id="2.40.50.90">
    <property type="match status" value="2"/>
</dbReference>
<gene>
    <name evidence="13 14" type="primary">TDRD7</name>
</gene>
<dbReference type="Proteomes" id="UP000515156">
    <property type="component" value="Chromosome 2"/>
</dbReference>
<dbReference type="PROSITE" id="PS51644">
    <property type="entry name" value="HTH_OST"/>
    <property type="match status" value="3"/>
</dbReference>
<evidence type="ECO:0000256" key="6">
    <source>
        <dbReference type="ARBA" id="ARBA00022782"/>
    </source>
</evidence>
<comment type="similarity">
    <text evidence="2">Belongs to the TDRD7 family.</text>
</comment>
<evidence type="ECO:0000256" key="4">
    <source>
        <dbReference type="ARBA" id="ARBA00022490"/>
    </source>
</evidence>
<evidence type="ECO:0000256" key="3">
    <source>
        <dbReference type="ARBA" id="ARBA00013425"/>
    </source>
</evidence>
<dbReference type="RefSeq" id="XP_030050305.1">
    <property type="nucleotide sequence ID" value="XM_030194445.1"/>
</dbReference>
<feature type="domain" description="HTH OST-type" evidence="11">
    <location>
        <begin position="238"/>
        <end position="306"/>
    </location>
</feature>
<reference evidence="13 14" key="1">
    <citation type="submission" date="2025-04" db="UniProtKB">
        <authorList>
            <consortium name="RefSeq"/>
        </authorList>
    </citation>
    <scope>IDENTIFICATION</scope>
</reference>
<dbReference type="InterPro" id="IPR037978">
    <property type="entry name" value="TDRD7_LOTUS_3"/>
</dbReference>
<keyword evidence="8" id="KW-0694">RNA-binding</keyword>
<organism evidence="12 14">
    <name type="scientific">Microcaecilia unicolor</name>
    <dbReference type="NCBI Taxonomy" id="1415580"/>
    <lineage>
        <taxon>Eukaryota</taxon>
        <taxon>Metazoa</taxon>
        <taxon>Chordata</taxon>
        <taxon>Craniata</taxon>
        <taxon>Vertebrata</taxon>
        <taxon>Euteleostomi</taxon>
        <taxon>Amphibia</taxon>
        <taxon>Gymnophiona</taxon>
        <taxon>Siphonopidae</taxon>
        <taxon>Microcaecilia</taxon>
    </lineage>
</organism>
<dbReference type="RefSeq" id="XP_030050304.1">
    <property type="nucleotide sequence ID" value="XM_030194444.1"/>
</dbReference>
<dbReference type="FunFam" id="2.30.30.140:FF:000045">
    <property type="entry name" value="tudor domain-containing protein 7 isoform X1"/>
    <property type="match status" value="1"/>
</dbReference>
<proteinExistence type="inferred from homology"/>
<dbReference type="GO" id="GO:0043186">
    <property type="term" value="C:P granule"/>
    <property type="evidence" value="ECO:0007669"/>
    <property type="project" value="TreeGrafter"/>
</dbReference>
<comment type="function">
    <text evidence="9">Component of specific cytoplasmic RNA granules involved in post-transcriptional regulation of specific genes: probably acts by binding to specific mRNAs and regulating their translation. Probably required during spermatogenesis.</text>
</comment>
<feature type="domain" description="Tudor" evidence="10">
    <location>
        <begin position="514"/>
        <end position="571"/>
    </location>
</feature>
<dbReference type="FunFam" id="3.30.420.610:FF:000009">
    <property type="entry name" value="Tudor domain-containing protein 7 isoform X2"/>
    <property type="match status" value="1"/>
</dbReference>
<dbReference type="Gene3D" id="3.30.420.610">
    <property type="entry name" value="LOTUS domain-like"/>
    <property type="match status" value="3"/>
</dbReference>
<dbReference type="SMART" id="SM00333">
    <property type="entry name" value="TUDOR"/>
    <property type="match status" value="3"/>
</dbReference>
<dbReference type="GeneID" id="115463720"/>
<dbReference type="CTD" id="23424"/>
<evidence type="ECO:0000313" key="14">
    <source>
        <dbReference type="RefSeq" id="XP_030050305.1"/>
    </source>
</evidence>
<dbReference type="GO" id="GO:0007283">
    <property type="term" value="P:spermatogenesis"/>
    <property type="evidence" value="ECO:0007669"/>
    <property type="project" value="UniProtKB-KW"/>
</dbReference>
<evidence type="ECO:0000256" key="8">
    <source>
        <dbReference type="ARBA" id="ARBA00022884"/>
    </source>
</evidence>
<dbReference type="GO" id="GO:0003723">
    <property type="term" value="F:RNA binding"/>
    <property type="evidence" value="ECO:0007669"/>
    <property type="project" value="UniProtKB-KW"/>
</dbReference>
<feature type="domain" description="HTH OST-type" evidence="11">
    <location>
        <begin position="5"/>
        <end position="78"/>
    </location>
</feature>
<dbReference type="Pfam" id="PF12872">
    <property type="entry name" value="OST-HTH"/>
    <property type="match status" value="2"/>
</dbReference>
<keyword evidence="5" id="KW-0677">Repeat</keyword>
<evidence type="ECO:0000256" key="1">
    <source>
        <dbReference type="ARBA" id="ARBA00004496"/>
    </source>
</evidence>